<gene>
    <name evidence="1" type="ORF">LCGC14_1157110</name>
</gene>
<protein>
    <submittedName>
        <fullName evidence="1">Uncharacterized protein</fullName>
    </submittedName>
</protein>
<sequence length="108" mass="12476">MKIINDNEFYTVKVTQYLLPDGRQKQITTELLKISEKDYLDMLKAGCYFEIEMLRTGLISITITKDEVDIDIEVIPNGSEVQEAMVKMLARRVWEEDDAIGDNFPTIN</sequence>
<dbReference type="EMBL" id="LAZR01005610">
    <property type="protein sequence ID" value="KKM98521.1"/>
    <property type="molecule type" value="Genomic_DNA"/>
</dbReference>
<accession>A0A0F9MGU3</accession>
<dbReference type="AlphaFoldDB" id="A0A0F9MGU3"/>
<name>A0A0F9MGU3_9ZZZZ</name>
<comment type="caution">
    <text evidence="1">The sequence shown here is derived from an EMBL/GenBank/DDBJ whole genome shotgun (WGS) entry which is preliminary data.</text>
</comment>
<organism evidence="1">
    <name type="scientific">marine sediment metagenome</name>
    <dbReference type="NCBI Taxonomy" id="412755"/>
    <lineage>
        <taxon>unclassified sequences</taxon>
        <taxon>metagenomes</taxon>
        <taxon>ecological metagenomes</taxon>
    </lineage>
</organism>
<proteinExistence type="predicted"/>
<reference evidence="1" key="1">
    <citation type="journal article" date="2015" name="Nature">
        <title>Complex archaea that bridge the gap between prokaryotes and eukaryotes.</title>
        <authorList>
            <person name="Spang A."/>
            <person name="Saw J.H."/>
            <person name="Jorgensen S.L."/>
            <person name="Zaremba-Niedzwiedzka K."/>
            <person name="Martijn J."/>
            <person name="Lind A.E."/>
            <person name="van Eijk R."/>
            <person name="Schleper C."/>
            <person name="Guy L."/>
            <person name="Ettema T.J."/>
        </authorList>
    </citation>
    <scope>NUCLEOTIDE SEQUENCE</scope>
</reference>
<evidence type="ECO:0000313" key="1">
    <source>
        <dbReference type="EMBL" id="KKM98521.1"/>
    </source>
</evidence>